<comment type="caution">
    <text evidence="9">The sequence shown here is derived from an EMBL/GenBank/DDBJ whole genome shotgun (WGS) entry which is preliminary data.</text>
</comment>
<dbReference type="RefSeq" id="WP_169403669.1">
    <property type="nucleotide sequence ID" value="NZ_JAADJU010000007.1"/>
</dbReference>
<dbReference type="EMBL" id="JAADJU010000007">
    <property type="protein sequence ID" value="NMP27962.1"/>
    <property type="molecule type" value="Genomic_DNA"/>
</dbReference>
<feature type="transmembrane region" description="Helical" evidence="7">
    <location>
        <begin position="241"/>
        <end position="260"/>
    </location>
</feature>
<dbReference type="Proteomes" id="UP000585363">
    <property type="component" value="Unassembled WGS sequence"/>
</dbReference>
<evidence type="ECO:0000256" key="6">
    <source>
        <dbReference type="ARBA" id="ARBA00023136"/>
    </source>
</evidence>
<comment type="subcellular location">
    <subcellularLocation>
        <location evidence="1">Cell membrane</location>
        <topology evidence="1">Multi-pass membrane protein</topology>
    </subcellularLocation>
</comment>
<dbReference type="InterPro" id="IPR020846">
    <property type="entry name" value="MFS_dom"/>
</dbReference>
<feature type="transmembrane region" description="Helical" evidence="7">
    <location>
        <begin position="361"/>
        <end position="383"/>
    </location>
</feature>
<gene>
    <name evidence="9" type="ORF">GW590_13965</name>
</gene>
<keyword evidence="5 7" id="KW-1133">Transmembrane helix</keyword>
<dbReference type="Gene3D" id="1.20.1250.20">
    <property type="entry name" value="MFS general substrate transporter like domains"/>
    <property type="match status" value="2"/>
</dbReference>
<sequence length="398" mass="44613">MIKYISLATNELDTYLDYALVSIVAIYMYNATPSEMGGIGACFALPFLFSSHFFGKIFDSGKLYQWRTFLFGINTITTPIFILTGNVYGLFAIAFIKTWSRCGLNISNVKLNENDEDSKRFFEIYGYLINFSRVLAPIAVIYLYDLSGIWMIIIFSSALNLISLTTSQISLKLQGNSLIQKTELVEKSEEHYSFILEIKKHKDLFYLVAGYTIANFAFFLSNDMLGLFFKAAGESENSIGMIISLLGVGGVIGTKIASILNTTLRPVAILMTSMMINTFAFFIFGFIKHELTSIFIYYGGVIMVGMSSGITFFAIRFGVRQIIGYQNVGKATGMIQMLSSVVAVTMPLMGGYIASAYSLNITFQLTSIILFLLLMTFVYMLFFSKQNSEHYEKPTENE</sequence>
<feature type="transmembrane region" description="Helical" evidence="7">
    <location>
        <begin position="335"/>
        <end position="355"/>
    </location>
</feature>
<feature type="transmembrane region" description="Helical" evidence="7">
    <location>
        <begin position="124"/>
        <end position="143"/>
    </location>
</feature>
<dbReference type="InterPro" id="IPR011701">
    <property type="entry name" value="MFS"/>
</dbReference>
<dbReference type="InterPro" id="IPR050171">
    <property type="entry name" value="MFS_Transporters"/>
</dbReference>
<feature type="transmembrane region" description="Helical" evidence="7">
    <location>
        <begin position="204"/>
        <end position="221"/>
    </location>
</feature>
<evidence type="ECO:0000256" key="5">
    <source>
        <dbReference type="ARBA" id="ARBA00022989"/>
    </source>
</evidence>
<evidence type="ECO:0000313" key="9">
    <source>
        <dbReference type="EMBL" id="NMP27962.1"/>
    </source>
</evidence>
<keyword evidence="6 7" id="KW-0472">Membrane</keyword>
<reference evidence="9 10" key="1">
    <citation type="submission" date="2020-01" db="EMBL/GenBank/DDBJ databases">
        <authorList>
            <person name="Lee S.D."/>
        </authorList>
    </citation>
    <scope>NUCLEOTIDE SEQUENCE [LARGE SCALE GENOMIC DNA]</scope>
    <source>
        <strain evidence="9 10">SAP-1</strain>
    </source>
</reference>
<feature type="transmembrane region" description="Helical" evidence="7">
    <location>
        <begin position="70"/>
        <end position="96"/>
    </location>
</feature>
<dbReference type="PANTHER" id="PTHR23517:SF3">
    <property type="entry name" value="INTEGRAL MEMBRANE TRANSPORT PROTEIN"/>
    <property type="match status" value="1"/>
</dbReference>
<dbReference type="PROSITE" id="PS50850">
    <property type="entry name" value="MFS"/>
    <property type="match status" value="1"/>
</dbReference>
<dbReference type="PANTHER" id="PTHR23517">
    <property type="entry name" value="RESISTANCE PROTEIN MDTM, PUTATIVE-RELATED-RELATED"/>
    <property type="match status" value="1"/>
</dbReference>
<dbReference type="AlphaFoldDB" id="A0A848MM41"/>
<evidence type="ECO:0000313" key="10">
    <source>
        <dbReference type="Proteomes" id="UP000585363"/>
    </source>
</evidence>
<evidence type="ECO:0000256" key="2">
    <source>
        <dbReference type="ARBA" id="ARBA00022448"/>
    </source>
</evidence>
<proteinExistence type="predicted"/>
<feature type="transmembrane region" description="Helical" evidence="7">
    <location>
        <begin position="267"/>
        <end position="288"/>
    </location>
</feature>
<accession>A0A848MM41</accession>
<evidence type="ECO:0000256" key="1">
    <source>
        <dbReference type="ARBA" id="ARBA00004651"/>
    </source>
</evidence>
<feature type="transmembrane region" description="Helical" evidence="7">
    <location>
        <begin position="149"/>
        <end position="171"/>
    </location>
</feature>
<dbReference type="Pfam" id="PF07690">
    <property type="entry name" value="MFS_1"/>
    <property type="match status" value="1"/>
</dbReference>
<dbReference type="InterPro" id="IPR036259">
    <property type="entry name" value="MFS_trans_sf"/>
</dbReference>
<keyword evidence="3" id="KW-1003">Cell membrane</keyword>
<evidence type="ECO:0000256" key="3">
    <source>
        <dbReference type="ARBA" id="ARBA00022475"/>
    </source>
</evidence>
<evidence type="ECO:0000256" key="4">
    <source>
        <dbReference type="ARBA" id="ARBA00022692"/>
    </source>
</evidence>
<feature type="transmembrane region" description="Helical" evidence="7">
    <location>
        <begin position="294"/>
        <end position="315"/>
    </location>
</feature>
<dbReference type="SUPFAM" id="SSF103473">
    <property type="entry name" value="MFS general substrate transporter"/>
    <property type="match status" value="1"/>
</dbReference>
<organism evidence="9 10">
    <name type="scientific">Rouxiella aceris</name>
    <dbReference type="NCBI Taxonomy" id="2703884"/>
    <lineage>
        <taxon>Bacteria</taxon>
        <taxon>Pseudomonadati</taxon>
        <taxon>Pseudomonadota</taxon>
        <taxon>Gammaproteobacteria</taxon>
        <taxon>Enterobacterales</taxon>
        <taxon>Yersiniaceae</taxon>
        <taxon>Rouxiella</taxon>
    </lineage>
</organism>
<reference evidence="9 10" key="2">
    <citation type="submission" date="2020-06" db="EMBL/GenBank/DDBJ databases">
        <title>Polyphasic characterization of a Rahnella strain isolated from tree sap.</title>
        <authorList>
            <person name="Kim I.S."/>
        </authorList>
    </citation>
    <scope>NUCLEOTIDE SEQUENCE [LARGE SCALE GENOMIC DNA]</scope>
    <source>
        <strain evidence="9 10">SAP-1</strain>
    </source>
</reference>
<feature type="transmembrane region" description="Helical" evidence="7">
    <location>
        <begin position="39"/>
        <end position="58"/>
    </location>
</feature>
<feature type="domain" description="Major facilitator superfamily (MFS) profile" evidence="8">
    <location>
        <begin position="203"/>
        <end position="398"/>
    </location>
</feature>
<protein>
    <submittedName>
        <fullName evidence="9">MFS transporter</fullName>
    </submittedName>
</protein>
<evidence type="ECO:0000259" key="8">
    <source>
        <dbReference type="PROSITE" id="PS50850"/>
    </source>
</evidence>
<keyword evidence="2" id="KW-0813">Transport</keyword>
<keyword evidence="4 7" id="KW-0812">Transmembrane</keyword>
<name>A0A848MM41_9GAMM</name>
<evidence type="ECO:0000256" key="7">
    <source>
        <dbReference type="SAM" id="Phobius"/>
    </source>
</evidence>
<dbReference type="GO" id="GO:0005886">
    <property type="term" value="C:plasma membrane"/>
    <property type="evidence" value="ECO:0007669"/>
    <property type="project" value="UniProtKB-SubCell"/>
</dbReference>
<keyword evidence="10" id="KW-1185">Reference proteome</keyword>
<dbReference type="GO" id="GO:0022857">
    <property type="term" value="F:transmembrane transporter activity"/>
    <property type="evidence" value="ECO:0007669"/>
    <property type="project" value="InterPro"/>
</dbReference>